<protein>
    <submittedName>
        <fullName evidence="2">DUF4154 domain-containing protein</fullName>
    </submittedName>
    <submittedName>
        <fullName evidence="3">YfiR family protein</fullName>
    </submittedName>
</protein>
<dbReference type="Proteomes" id="UP000253437">
    <property type="component" value="Unassembled WGS sequence"/>
</dbReference>
<dbReference type="KEGG" id="vhr:AL538_23525"/>
<dbReference type="Pfam" id="PF13689">
    <property type="entry name" value="DUF4154"/>
    <property type="match status" value="1"/>
</dbReference>
<reference evidence="3 5" key="3">
    <citation type="submission" date="2018-08" db="EMBL/GenBank/DDBJ databases">
        <title>Vibrio harveyi strains pathogenic to white snook Centropomus viridis Lockington (1877) and potential probiotic bacteria.</title>
        <authorList>
            <person name="Soto-Rodriguez S."/>
            <person name="Gomez-Gil B."/>
            <person name="Lozano-Olvera R."/>
        </authorList>
    </citation>
    <scope>NUCLEOTIDE SEQUENCE [LARGE SCALE GENOMIC DNA]</scope>
    <source>
        <strain evidence="3 5">CAIM 1508</strain>
    </source>
</reference>
<accession>A0A3A1PWI4</accession>
<dbReference type="EMBL" id="CP014039">
    <property type="protein sequence ID" value="AMG00649.1"/>
    <property type="molecule type" value="Genomic_DNA"/>
</dbReference>
<gene>
    <name evidence="2" type="ORF">AL538_23525</name>
    <name evidence="3" type="ORF">DS957_016410</name>
</gene>
<evidence type="ECO:0000313" key="4">
    <source>
        <dbReference type="Proteomes" id="UP000067422"/>
    </source>
</evidence>
<organism evidence="3 5">
    <name type="scientific">Vibrio harveyi</name>
    <name type="common">Beneckea harveyi</name>
    <dbReference type="NCBI Taxonomy" id="669"/>
    <lineage>
        <taxon>Bacteria</taxon>
        <taxon>Pseudomonadati</taxon>
        <taxon>Pseudomonadota</taxon>
        <taxon>Gammaproteobacteria</taxon>
        <taxon>Vibrionales</taxon>
        <taxon>Vibrionaceae</taxon>
        <taxon>Vibrio</taxon>
    </lineage>
</organism>
<dbReference type="InterPro" id="IPR025293">
    <property type="entry name" value="YfiR/HmsC-like"/>
</dbReference>
<evidence type="ECO:0000313" key="2">
    <source>
        <dbReference type="EMBL" id="AMG00649.1"/>
    </source>
</evidence>
<dbReference type="Proteomes" id="UP000067422">
    <property type="component" value="Chromosome 2"/>
</dbReference>
<dbReference type="EMBL" id="QOUW02000066">
    <property type="protein sequence ID" value="RIW10833.1"/>
    <property type="molecule type" value="Genomic_DNA"/>
</dbReference>
<keyword evidence="1" id="KW-0732">Signal</keyword>
<feature type="chain" id="PRO_5044588045" evidence="1">
    <location>
        <begin position="29"/>
        <end position="179"/>
    </location>
</feature>
<evidence type="ECO:0000313" key="3">
    <source>
        <dbReference type="EMBL" id="RIW10833.1"/>
    </source>
</evidence>
<dbReference type="GeneID" id="83585477"/>
<evidence type="ECO:0000313" key="5">
    <source>
        <dbReference type="Proteomes" id="UP000253437"/>
    </source>
</evidence>
<name>A0A3A1PWI4_VIBHA</name>
<evidence type="ECO:0000256" key="1">
    <source>
        <dbReference type="SAM" id="SignalP"/>
    </source>
</evidence>
<proteinExistence type="predicted"/>
<dbReference type="AlphaFoldDB" id="A0A3A1PWI4"/>
<dbReference type="OrthoDB" id="5876053at2"/>
<keyword evidence="4" id="KW-1185">Reference proteome</keyword>
<reference evidence="4" key="1">
    <citation type="submission" date="2015-12" db="EMBL/GenBank/DDBJ databases">
        <title>FDA dAtabase for Regulatory Grade micrObial Sequences (FDA-ARGOS): Supporting development and validation of Infectious Disease Dx tests.</title>
        <authorList>
            <person name="Hoffmann M."/>
            <person name="Allard M."/>
            <person name="Evans P."/>
            <person name="Brown E."/>
            <person name="Tallon L.J."/>
            <person name="Sadzewicz L."/>
            <person name="Sengamalay N."/>
            <person name="Ott S."/>
            <person name="Godinez A."/>
            <person name="Nagaraj S."/>
            <person name="Vyas G."/>
            <person name="Aluvathingal J."/>
            <person name="Nadendla S."/>
            <person name="Geyer C."/>
            <person name="Sichtig H."/>
        </authorList>
    </citation>
    <scope>NUCLEOTIDE SEQUENCE [LARGE SCALE GENOMIC DNA]</scope>
    <source>
        <strain evidence="4">ATCC 43516</strain>
    </source>
</reference>
<feature type="signal peptide" evidence="1">
    <location>
        <begin position="1"/>
        <end position="28"/>
    </location>
</feature>
<sequence>MVKRTEKVVVVKWLIAFWALLSATFAFAHYEDADLKAVYLYRFALLADWVATGEPVAPVEYCVSENDSVAEHLQRIVARKPQLSRFYDLSKGETPSSCHILYLTQADSSKIATRRKQFPHSLLIGDGDKFIKKGGMVAFVKENNRIRPMISRSHIAPTKVQLRAQLLSISILAEDEVAP</sequence>
<reference evidence="2" key="2">
    <citation type="submission" date="2018-01" db="EMBL/GenBank/DDBJ databases">
        <title>FDA dAtabase for Regulatory Grade micrObial Sequences (FDA-ARGOS): Supporting development and validation of Infectious Disease Dx tests.</title>
        <authorList>
            <person name="Hoffmann M."/>
            <person name="Allard M."/>
            <person name="Evans P."/>
            <person name="Brown E."/>
            <person name="Tallon L."/>
            <person name="Sadzewicz L."/>
            <person name="Sengamalay N."/>
            <person name="Ott S."/>
            <person name="Godinez A."/>
            <person name="Nagaraj S."/>
            <person name="Vyas G."/>
            <person name="Aluvathingal J."/>
            <person name="Nadendla S."/>
            <person name="Geyer C."/>
            <person name="Sichtig H."/>
        </authorList>
    </citation>
    <scope>NUCLEOTIDE SEQUENCE</scope>
    <source>
        <strain evidence="2">FDAARGOS_107</strain>
    </source>
</reference>
<dbReference type="RefSeq" id="WP_017819176.1">
    <property type="nucleotide sequence ID" value="NZ_BJKR01000015.1"/>
</dbReference>